<evidence type="ECO:0000313" key="4">
    <source>
        <dbReference type="EMBL" id="KXP03852.1"/>
    </source>
</evidence>
<evidence type="ECO:0000256" key="1">
    <source>
        <dbReference type="PROSITE-ProRule" id="PRU01251"/>
    </source>
</evidence>
<dbReference type="Proteomes" id="UP000070258">
    <property type="component" value="Unassembled WGS sequence"/>
</dbReference>
<dbReference type="InterPro" id="IPR036628">
    <property type="entry name" value="Clp_N_dom_sf"/>
</dbReference>
<dbReference type="Gene3D" id="1.10.1780.10">
    <property type="entry name" value="Clp, N-terminal domain"/>
    <property type="match status" value="2"/>
</dbReference>
<organism evidence="4 5">
    <name type="scientific">Tsukamurella pseudospumae</name>
    <dbReference type="NCBI Taxonomy" id="239498"/>
    <lineage>
        <taxon>Bacteria</taxon>
        <taxon>Bacillati</taxon>
        <taxon>Actinomycetota</taxon>
        <taxon>Actinomycetes</taxon>
        <taxon>Mycobacteriales</taxon>
        <taxon>Tsukamurellaceae</taxon>
        <taxon>Tsukamurella</taxon>
    </lineage>
</organism>
<evidence type="ECO:0000313" key="5">
    <source>
        <dbReference type="Proteomes" id="UP000070258"/>
    </source>
</evidence>
<dbReference type="InterPro" id="IPR004176">
    <property type="entry name" value="Clp_R_N"/>
</dbReference>
<reference evidence="4" key="3">
    <citation type="submission" date="2016-02" db="EMBL/GenBank/DDBJ databases">
        <authorList>
            <person name="Teng J.L."/>
            <person name="Yang Y."/>
            <person name="Huang Y."/>
            <person name="Guo F."/>
            <person name="Wei W."/>
            <person name="Chen J.H."/>
            <person name="Wong S.Y."/>
            <person name="Lau S.K."/>
            <person name="Woo P.C."/>
        </authorList>
    </citation>
    <scope>NUCLEOTIDE SEQUENCE</scope>
    <source>
        <strain evidence="4">JCM 15929</strain>
    </source>
</reference>
<keyword evidence="1" id="KW-0677">Repeat</keyword>
<dbReference type="AlphaFoldDB" id="A0A138A0B5"/>
<dbReference type="Proteomes" id="UP000070409">
    <property type="component" value="Unassembled WGS sequence"/>
</dbReference>
<evidence type="ECO:0000313" key="3">
    <source>
        <dbReference type="EMBL" id="KXO89035.1"/>
    </source>
</evidence>
<dbReference type="Pfam" id="PF02861">
    <property type="entry name" value="Clp_N"/>
    <property type="match status" value="2"/>
</dbReference>
<dbReference type="EMBL" id="LSRF01000058">
    <property type="protein sequence ID" value="KXP03852.1"/>
    <property type="molecule type" value="Genomic_DNA"/>
</dbReference>
<dbReference type="RefSeq" id="WP_068574960.1">
    <property type="nucleotide sequence ID" value="NZ_LSRE01000050.1"/>
</dbReference>
<name>A0A138A0B5_9ACTN</name>
<accession>A0A138A0B5</accession>
<evidence type="ECO:0000313" key="6">
    <source>
        <dbReference type="Proteomes" id="UP000070409"/>
    </source>
</evidence>
<dbReference type="SUPFAM" id="SSF81923">
    <property type="entry name" value="Double Clp-N motif"/>
    <property type="match status" value="2"/>
</dbReference>
<protein>
    <recommendedName>
        <fullName evidence="2">Clp R domain-containing protein</fullName>
    </recommendedName>
</protein>
<reference evidence="5" key="1">
    <citation type="submission" date="2016-02" db="EMBL/GenBank/DDBJ databases">
        <authorList>
            <person name="Wen L."/>
            <person name="He K."/>
            <person name="Yang H."/>
        </authorList>
    </citation>
    <scope>NUCLEOTIDE SEQUENCE [LARGE SCALE GENOMIC DNA]</scope>
    <source>
        <strain evidence="5">JCM 15929</strain>
    </source>
</reference>
<dbReference type="OrthoDB" id="3628183at2"/>
<keyword evidence="6" id="KW-1185">Reference proteome</keyword>
<evidence type="ECO:0000259" key="2">
    <source>
        <dbReference type="PROSITE" id="PS51903"/>
    </source>
</evidence>
<dbReference type="EMBL" id="LSRE01000050">
    <property type="protein sequence ID" value="KXO89035.1"/>
    <property type="molecule type" value="Genomic_DNA"/>
</dbReference>
<feature type="domain" description="Clp R" evidence="2">
    <location>
        <begin position="2"/>
        <end position="179"/>
    </location>
</feature>
<dbReference type="STRING" id="239498.AXK60_18980"/>
<proteinExistence type="predicted"/>
<comment type="caution">
    <text evidence="4">The sequence shown here is derived from an EMBL/GenBank/DDBJ whole genome shotgun (WGS) entry which is preliminary data.</text>
</comment>
<gene>
    <name evidence="4" type="ORF">AXK60_18980</name>
    <name evidence="3" type="ORF">AXK61_10410</name>
</gene>
<sequence length="179" mass="19307">MFERFTRSARVAVVLAQEEARDAGADRITPTHLLLGVLGTVDGELQSELGEVGLTVDAVRAADVGRVLTDQDADALKGIGIDVAAVADAVSERFGFDVLRPIRKRFRAGNIPFGPGAKRSLQLALREAVNRKDRSIDGAHVVLGVLRSDDAESLAAVESVVPRDELRRRLYDLLDRPAA</sequence>
<reference evidence="3 6" key="2">
    <citation type="submission" date="2016-02" db="EMBL/GenBank/DDBJ databases">
        <authorList>
            <person name="Teng J.L."/>
            <person name="Tang Y."/>
            <person name="Huang Y."/>
            <person name="Guo F."/>
            <person name="Wei W."/>
            <person name="Chen J.H."/>
            <person name="Wong S.Y."/>
            <person name="Lau S.K."/>
            <person name="Woo P.C."/>
        </authorList>
    </citation>
    <scope>NUCLEOTIDE SEQUENCE [LARGE SCALE GENOMIC DNA]</scope>
    <source>
        <strain evidence="3 6">JCM 13375</strain>
    </source>
</reference>
<dbReference type="PROSITE" id="PS51903">
    <property type="entry name" value="CLP_R"/>
    <property type="match status" value="1"/>
</dbReference>